<gene>
    <name evidence="2" type="ORF">Pmar_PMAR000651</name>
</gene>
<evidence type="ECO:0000313" key="3">
    <source>
        <dbReference type="Proteomes" id="UP000007800"/>
    </source>
</evidence>
<organism evidence="3">
    <name type="scientific">Perkinsus marinus (strain ATCC 50983 / TXsc)</name>
    <dbReference type="NCBI Taxonomy" id="423536"/>
    <lineage>
        <taxon>Eukaryota</taxon>
        <taxon>Sar</taxon>
        <taxon>Alveolata</taxon>
        <taxon>Perkinsozoa</taxon>
        <taxon>Perkinsea</taxon>
        <taxon>Perkinsida</taxon>
        <taxon>Perkinsidae</taxon>
        <taxon>Perkinsus</taxon>
    </lineage>
</organism>
<dbReference type="InParanoid" id="C5KRE5"/>
<dbReference type="Proteomes" id="UP000007800">
    <property type="component" value="Unassembled WGS sequence"/>
</dbReference>
<proteinExistence type="predicted"/>
<keyword evidence="3" id="KW-1185">Reference proteome</keyword>
<dbReference type="EMBL" id="GG675796">
    <property type="protein sequence ID" value="EER12918.1"/>
    <property type="molecule type" value="Genomic_DNA"/>
</dbReference>
<dbReference type="GeneID" id="9055878"/>
<feature type="compositionally biased region" description="Basic and acidic residues" evidence="1">
    <location>
        <begin position="76"/>
        <end position="94"/>
    </location>
</feature>
<protein>
    <submittedName>
        <fullName evidence="2">Uncharacterized protein</fullName>
    </submittedName>
</protein>
<name>C5KRE5_PERM5</name>
<feature type="region of interest" description="Disordered" evidence="1">
    <location>
        <begin position="75"/>
        <end position="94"/>
    </location>
</feature>
<evidence type="ECO:0000256" key="1">
    <source>
        <dbReference type="SAM" id="MobiDB-lite"/>
    </source>
</evidence>
<sequence>MPTLHRGSTKRVDPIIATSCSRGSDSSAQLEVIARTFTWSHDSRGLYDYEAKSVYKRNYRAKIFKIKVKEIVTTPEEARERENEAERSGRDFSEDRASALTVSTEFKDVDDDSEEALPLSEKVCRICYEAGEKENPLVAPCSGWTDDCVCGKTLVEALEVDDRADPSRTATFGAVSIQQQSSAEVPRKGLHIMSLGGNPRSVIRVGRGHDADSWRRRSTGKSLLYVVIIAGNFVGERWAYGRNKRAFEGGKNGRRGELNLGRGMGRQAAPLLVWGEEYACG</sequence>
<dbReference type="RefSeq" id="XP_002781123.1">
    <property type="nucleotide sequence ID" value="XM_002781077.1"/>
</dbReference>
<reference evidence="2 3" key="1">
    <citation type="submission" date="2008-07" db="EMBL/GenBank/DDBJ databases">
        <authorList>
            <person name="El-Sayed N."/>
            <person name="Caler E."/>
            <person name="Inman J."/>
            <person name="Amedeo P."/>
            <person name="Hass B."/>
            <person name="Wortman J."/>
        </authorList>
    </citation>
    <scope>NUCLEOTIDE SEQUENCE [LARGE SCALE GENOMIC DNA]</scope>
    <source>
        <strain evidence="3">ATCC 50983 / TXsc</strain>
    </source>
</reference>
<dbReference type="AlphaFoldDB" id="C5KRE5"/>
<accession>C5KRE5</accession>
<evidence type="ECO:0000313" key="2">
    <source>
        <dbReference type="EMBL" id="EER12918.1"/>
    </source>
</evidence>